<feature type="transmembrane region" description="Helical" evidence="7">
    <location>
        <begin position="234"/>
        <end position="254"/>
    </location>
</feature>
<keyword evidence="3 7" id="KW-0812">Transmembrane</keyword>
<sequence>MTRHSSPKYTQTYTLNSLPGTHFLVLAQKAAQKLGWEKTYINQSSFFAHVLSEDTTEYEVQITIEEDKAYIKSEFVTESNTKEDRNKENILILIQTIEELQNAIQPEELSQQASELPSTLSMETSEAYHETALPTDRGWLWAFVPVEGYFVTPILIILNIVIFIAMALAGVGIIEPDTDSLIQWGANFKPYTLDNQWWRLLTCVFIHIGIFHLLMNMYALMFIGALLEPFLGKLRFLTAYLLTGLTASLASLWWHDLTVSAGASGAIFGMYGVFLAMLTTNLIEKESRQSLLGSISVFVIYNLVGGLRGGIDNAAHIGGLVGGIVIGYALSPSLLKPTQKQLNTFSLGGITLLIILFSFVVYTYIPNPIGEYDTRMQNFYDRQAVALRVYEMPESTPRDQLLISVRDTGLVYWKQNLQLVKEVDKLNLPENFHAKNQKLIQYCDLRIKSYELMYKALLENTDAYESQLDTYYKKLATVLEDINGKPAK</sequence>
<evidence type="ECO:0000256" key="6">
    <source>
        <dbReference type="ARBA" id="ARBA00023136"/>
    </source>
</evidence>
<accession>A0ABT7CLA5</accession>
<name>A0ABT7CLA5_9BACT</name>
<keyword evidence="9" id="KW-0645">Protease</keyword>
<keyword evidence="5 7" id="KW-1133">Transmembrane helix</keyword>
<keyword evidence="6 7" id="KW-0472">Membrane</keyword>
<gene>
    <name evidence="9" type="ORF">QNI19_16125</name>
</gene>
<proteinExistence type="inferred from homology"/>
<comment type="caution">
    <text evidence="9">The sequence shown here is derived from an EMBL/GenBank/DDBJ whole genome shotgun (WGS) entry which is preliminary data.</text>
</comment>
<dbReference type="EC" id="3.4.21.-" evidence="9"/>
<evidence type="ECO:0000313" key="9">
    <source>
        <dbReference type="EMBL" id="MDJ1494473.1"/>
    </source>
</evidence>
<dbReference type="PANTHER" id="PTHR43731:SF14">
    <property type="entry name" value="PRESENILIN-ASSOCIATED RHOMBOID-LIKE PROTEIN, MITOCHONDRIAL"/>
    <property type="match status" value="1"/>
</dbReference>
<evidence type="ECO:0000259" key="8">
    <source>
        <dbReference type="Pfam" id="PF01694"/>
    </source>
</evidence>
<feature type="transmembrane region" description="Helical" evidence="7">
    <location>
        <begin position="197"/>
        <end position="227"/>
    </location>
</feature>
<evidence type="ECO:0000256" key="5">
    <source>
        <dbReference type="ARBA" id="ARBA00022989"/>
    </source>
</evidence>
<dbReference type="InterPro" id="IPR022764">
    <property type="entry name" value="Peptidase_S54_rhomboid_dom"/>
</dbReference>
<dbReference type="RefSeq" id="WP_313997648.1">
    <property type="nucleotide sequence ID" value="NZ_JASJOT010000009.1"/>
</dbReference>
<feature type="transmembrane region" description="Helical" evidence="7">
    <location>
        <begin position="347"/>
        <end position="365"/>
    </location>
</feature>
<dbReference type="Pfam" id="PF01694">
    <property type="entry name" value="Rhomboid"/>
    <property type="match status" value="1"/>
</dbReference>
<comment type="similarity">
    <text evidence="2">Belongs to the peptidase S54 family.</text>
</comment>
<evidence type="ECO:0000256" key="1">
    <source>
        <dbReference type="ARBA" id="ARBA00004141"/>
    </source>
</evidence>
<feature type="domain" description="Peptidase S54 rhomboid" evidence="8">
    <location>
        <begin position="195"/>
        <end position="332"/>
    </location>
</feature>
<keyword evidence="4 9" id="KW-0378">Hydrolase</keyword>
<feature type="transmembrane region" description="Helical" evidence="7">
    <location>
        <begin position="317"/>
        <end position="335"/>
    </location>
</feature>
<dbReference type="SUPFAM" id="SSF144091">
    <property type="entry name" value="Rhomboid-like"/>
    <property type="match status" value="1"/>
</dbReference>
<dbReference type="EMBL" id="JASJOT010000009">
    <property type="protein sequence ID" value="MDJ1494473.1"/>
    <property type="molecule type" value="Genomic_DNA"/>
</dbReference>
<evidence type="ECO:0000313" key="10">
    <source>
        <dbReference type="Proteomes" id="UP001228581"/>
    </source>
</evidence>
<keyword evidence="10" id="KW-1185">Reference proteome</keyword>
<dbReference type="PANTHER" id="PTHR43731">
    <property type="entry name" value="RHOMBOID PROTEASE"/>
    <property type="match status" value="1"/>
</dbReference>
<feature type="transmembrane region" description="Helical" evidence="7">
    <location>
        <begin position="149"/>
        <end position="174"/>
    </location>
</feature>
<dbReference type="GO" id="GO:0008233">
    <property type="term" value="F:peptidase activity"/>
    <property type="evidence" value="ECO:0007669"/>
    <property type="project" value="UniProtKB-KW"/>
</dbReference>
<dbReference type="Proteomes" id="UP001228581">
    <property type="component" value="Unassembled WGS sequence"/>
</dbReference>
<dbReference type="GO" id="GO:0006508">
    <property type="term" value="P:proteolysis"/>
    <property type="evidence" value="ECO:0007669"/>
    <property type="project" value="UniProtKB-KW"/>
</dbReference>
<dbReference type="InterPro" id="IPR035952">
    <property type="entry name" value="Rhomboid-like_sf"/>
</dbReference>
<dbReference type="Gene3D" id="1.20.1540.10">
    <property type="entry name" value="Rhomboid-like"/>
    <property type="match status" value="1"/>
</dbReference>
<feature type="transmembrane region" description="Helical" evidence="7">
    <location>
        <begin position="291"/>
        <end position="311"/>
    </location>
</feature>
<evidence type="ECO:0000256" key="4">
    <source>
        <dbReference type="ARBA" id="ARBA00022801"/>
    </source>
</evidence>
<protein>
    <submittedName>
        <fullName evidence="9">Rhomboid family intramembrane serine protease</fullName>
        <ecNumber evidence="9">3.4.21.-</ecNumber>
    </submittedName>
</protein>
<evidence type="ECO:0000256" key="7">
    <source>
        <dbReference type="SAM" id="Phobius"/>
    </source>
</evidence>
<comment type="subcellular location">
    <subcellularLocation>
        <location evidence="1">Membrane</location>
        <topology evidence="1">Multi-pass membrane protein</topology>
    </subcellularLocation>
</comment>
<evidence type="ECO:0000256" key="3">
    <source>
        <dbReference type="ARBA" id="ARBA00022692"/>
    </source>
</evidence>
<evidence type="ECO:0000256" key="2">
    <source>
        <dbReference type="ARBA" id="ARBA00009045"/>
    </source>
</evidence>
<reference evidence="9 10" key="1">
    <citation type="submission" date="2023-05" db="EMBL/GenBank/DDBJ databases">
        <authorList>
            <person name="Zhang X."/>
        </authorList>
    </citation>
    <scope>NUCLEOTIDE SEQUENCE [LARGE SCALE GENOMIC DNA]</scope>
    <source>
        <strain evidence="9 10">DM2B3-1</strain>
    </source>
</reference>
<dbReference type="InterPro" id="IPR050925">
    <property type="entry name" value="Rhomboid_protease_S54"/>
</dbReference>
<feature type="transmembrane region" description="Helical" evidence="7">
    <location>
        <begin position="260"/>
        <end position="279"/>
    </location>
</feature>
<organism evidence="9 10">
    <name type="scientific">Xanthocytophaga flava</name>
    <dbReference type="NCBI Taxonomy" id="3048013"/>
    <lineage>
        <taxon>Bacteria</taxon>
        <taxon>Pseudomonadati</taxon>
        <taxon>Bacteroidota</taxon>
        <taxon>Cytophagia</taxon>
        <taxon>Cytophagales</taxon>
        <taxon>Rhodocytophagaceae</taxon>
        <taxon>Xanthocytophaga</taxon>
    </lineage>
</organism>